<comment type="caution">
    <text evidence="3">The sequence shown here is derived from an EMBL/GenBank/DDBJ whole genome shotgun (WGS) entry which is preliminary data.</text>
</comment>
<dbReference type="OrthoDB" id="119761at2"/>
<feature type="compositionally biased region" description="Low complexity" evidence="1">
    <location>
        <begin position="32"/>
        <end position="47"/>
    </location>
</feature>
<dbReference type="Pfam" id="PF04120">
    <property type="entry name" value="Iron_permease"/>
    <property type="match status" value="1"/>
</dbReference>
<gene>
    <name evidence="3" type="ORF">EDC64_101347</name>
</gene>
<dbReference type="GO" id="GO:0055085">
    <property type="term" value="P:transmembrane transport"/>
    <property type="evidence" value="ECO:0007669"/>
    <property type="project" value="InterPro"/>
</dbReference>
<feature type="region of interest" description="Disordered" evidence="1">
    <location>
        <begin position="1"/>
        <end position="47"/>
    </location>
</feature>
<evidence type="ECO:0000256" key="2">
    <source>
        <dbReference type="SAM" id="Phobius"/>
    </source>
</evidence>
<keyword evidence="2" id="KW-0472">Membrane</keyword>
<feature type="transmembrane region" description="Helical" evidence="2">
    <location>
        <begin position="70"/>
        <end position="89"/>
    </location>
</feature>
<keyword evidence="2" id="KW-1133">Transmembrane helix</keyword>
<feature type="transmembrane region" description="Helical" evidence="2">
    <location>
        <begin position="95"/>
        <end position="114"/>
    </location>
</feature>
<proteinExistence type="predicted"/>
<evidence type="ECO:0000313" key="3">
    <source>
        <dbReference type="EMBL" id="TCT07828.1"/>
    </source>
</evidence>
<protein>
    <submittedName>
        <fullName evidence="3">Low affinity Fe/Cu permease</fullName>
    </submittedName>
</protein>
<reference evidence="3 4" key="1">
    <citation type="submission" date="2019-03" db="EMBL/GenBank/DDBJ databases">
        <title>Genomic Encyclopedia of Type Strains, Phase IV (KMG-IV): sequencing the most valuable type-strain genomes for metagenomic binning, comparative biology and taxonomic classification.</title>
        <authorList>
            <person name="Goeker M."/>
        </authorList>
    </citation>
    <scope>NUCLEOTIDE SEQUENCE [LARGE SCALE GENOMIC DNA]</scope>
    <source>
        <strain evidence="3 4">DSM 9035</strain>
    </source>
</reference>
<evidence type="ECO:0000313" key="4">
    <source>
        <dbReference type="Proteomes" id="UP000294664"/>
    </source>
</evidence>
<keyword evidence="4" id="KW-1185">Reference proteome</keyword>
<accession>A0A4V2UYL0</accession>
<dbReference type="EMBL" id="SMAI01000001">
    <property type="protein sequence ID" value="TCT07828.1"/>
    <property type="molecule type" value="Genomic_DNA"/>
</dbReference>
<organism evidence="3 4">
    <name type="scientific">Aquabacter spiritensis</name>
    <dbReference type="NCBI Taxonomy" id="933073"/>
    <lineage>
        <taxon>Bacteria</taxon>
        <taxon>Pseudomonadati</taxon>
        <taxon>Pseudomonadota</taxon>
        <taxon>Alphaproteobacteria</taxon>
        <taxon>Hyphomicrobiales</taxon>
        <taxon>Xanthobacteraceae</taxon>
        <taxon>Aquabacter</taxon>
    </lineage>
</organism>
<keyword evidence="2" id="KW-0812">Transmembrane</keyword>
<dbReference type="AlphaFoldDB" id="A0A4V2UYL0"/>
<evidence type="ECO:0000256" key="1">
    <source>
        <dbReference type="SAM" id="MobiDB-lite"/>
    </source>
</evidence>
<dbReference type="InterPro" id="IPR007251">
    <property type="entry name" value="Iron_permease_Fet4"/>
</dbReference>
<sequence length="231" mass="24097">MPRAQGSGGRPPRVQTLRAAPAGPQGPQVRESGAATPAAASPAPVATGPAPRPFFTRLSQAFARFAGKPATFVGAAGMIVLWGATGPLFGFNDTWQLVINTSTTIVTFLMVFLIQNSQNRDTAALQIKLDELIARTEGPRNVLLDLEDLDEETLDRLRADYARLADLARAEAGEGAEVVRPDRSFRDVCDPARSIGEGARGTAKPAAQPVAGATANAAGAAPASQRAIIDS</sequence>
<dbReference type="Proteomes" id="UP000294664">
    <property type="component" value="Unassembled WGS sequence"/>
</dbReference>
<name>A0A4V2UYL0_9HYPH</name>